<dbReference type="AlphaFoldDB" id="A0A1Y3PKJ3"/>
<gene>
    <name evidence="1" type="ORF">BAA01_12025</name>
</gene>
<accession>A0A1Y3PKJ3</accession>
<dbReference type="EMBL" id="LZRT01000068">
    <property type="protein sequence ID" value="OUM87871.1"/>
    <property type="molecule type" value="Genomic_DNA"/>
</dbReference>
<protein>
    <submittedName>
        <fullName evidence="1">Uncharacterized protein</fullName>
    </submittedName>
</protein>
<organism evidence="1 2">
    <name type="scientific">Bacillus thermozeamaize</name>
    <dbReference type="NCBI Taxonomy" id="230954"/>
    <lineage>
        <taxon>Bacteria</taxon>
        <taxon>Bacillati</taxon>
        <taxon>Bacillota</taxon>
        <taxon>Bacilli</taxon>
        <taxon>Bacillales</taxon>
        <taxon>Bacillaceae</taxon>
        <taxon>Bacillus</taxon>
    </lineage>
</organism>
<dbReference type="Proteomes" id="UP000196475">
    <property type="component" value="Unassembled WGS sequence"/>
</dbReference>
<name>A0A1Y3PKJ3_9BACI</name>
<evidence type="ECO:0000313" key="1">
    <source>
        <dbReference type="EMBL" id="OUM87871.1"/>
    </source>
</evidence>
<proteinExistence type="predicted"/>
<evidence type="ECO:0000313" key="2">
    <source>
        <dbReference type="Proteomes" id="UP000196475"/>
    </source>
</evidence>
<reference evidence="2" key="1">
    <citation type="submission" date="2016-06" db="EMBL/GenBank/DDBJ databases">
        <authorList>
            <person name="Nascimento L."/>
            <person name="Pereira R.V."/>
            <person name="Martins L.F."/>
            <person name="Quaggio R.B."/>
            <person name="Silva A.M."/>
            <person name="Setubal J.C."/>
        </authorList>
    </citation>
    <scope>NUCLEOTIDE SEQUENCE [LARGE SCALE GENOMIC DNA]</scope>
</reference>
<comment type="caution">
    <text evidence="1">The sequence shown here is derived from an EMBL/GenBank/DDBJ whole genome shotgun (WGS) entry which is preliminary data.</text>
</comment>
<sequence>MHKMENLLKSYLYDACPRSHHQRHFAVIFRGQDTTYAADLSTAVRQAVLLTYHHLRKSGRFFPAYVKENRTCRIVCRMEARDEVLQLAEAHFGLRLKKDDDLLKKVG</sequence>